<sequence>MIRMTTFFVFLFISFRGLHLKTVSLGFRLIKTKLDFVEPAMTIWSGNSSDLMRCGVECAKEHYCVSLLYDKTTGSCKLFSVLFDSDESGNIDYWILNQESTRWVPKSCQELASCSGITTDGEYWIYPTATNGRRTKIYCHKLAFAPLHYVTLKYPNRFIQHDHTNLINGLECLSDFKGPLNSVDFSKVLIQIENMEVIGSDYAFASLNGSPTIQYGQALDCNGQAFRHPCPHFGNATIDVRETGLALDPTGRSNVCGPLDETSKLRPCVTADRAR</sequence>
<protein>
    <submittedName>
        <fullName evidence="5">Uncharacterized protein LOC111132669</fullName>
    </submittedName>
</protein>
<dbReference type="GO" id="GO:0004222">
    <property type="term" value="F:metalloendopeptidase activity"/>
    <property type="evidence" value="ECO:0007669"/>
    <property type="project" value="InterPro"/>
</dbReference>
<dbReference type="AlphaFoldDB" id="A0A8B8E6F7"/>
<feature type="chain" id="PRO_5034989482" evidence="2">
    <location>
        <begin position="21"/>
        <end position="275"/>
    </location>
</feature>
<dbReference type="InterPro" id="IPR012314">
    <property type="entry name" value="Pept_M12B_GON-ADAMTSs"/>
</dbReference>
<dbReference type="Pfam" id="PF08685">
    <property type="entry name" value="GON"/>
    <property type="match status" value="1"/>
</dbReference>
<reference evidence="5" key="1">
    <citation type="submission" date="2025-08" db="UniProtKB">
        <authorList>
            <consortium name="RefSeq"/>
        </authorList>
    </citation>
    <scope>IDENTIFICATION</scope>
    <source>
        <tissue evidence="5">Whole sample</tissue>
    </source>
</reference>
<dbReference type="Proteomes" id="UP000694844">
    <property type="component" value="Chromosome 5"/>
</dbReference>
<name>A0A8B8E6F7_CRAVI</name>
<evidence type="ECO:0000256" key="1">
    <source>
        <dbReference type="ARBA" id="ARBA00022723"/>
    </source>
</evidence>
<keyword evidence="4" id="KW-1185">Reference proteome</keyword>
<organism evidence="4 5">
    <name type="scientific">Crassostrea virginica</name>
    <name type="common">Eastern oyster</name>
    <dbReference type="NCBI Taxonomy" id="6565"/>
    <lineage>
        <taxon>Eukaryota</taxon>
        <taxon>Metazoa</taxon>
        <taxon>Spiralia</taxon>
        <taxon>Lophotrochozoa</taxon>
        <taxon>Mollusca</taxon>
        <taxon>Bivalvia</taxon>
        <taxon>Autobranchia</taxon>
        <taxon>Pteriomorphia</taxon>
        <taxon>Ostreida</taxon>
        <taxon>Ostreoidea</taxon>
        <taxon>Ostreidae</taxon>
        <taxon>Crassostrea</taxon>
    </lineage>
</organism>
<dbReference type="RefSeq" id="XP_022336202.1">
    <property type="nucleotide sequence ID" value="XM_022480494.1"/>
</dbReference>
<evidence type="ECO:0000259" key="3">
    <source>
        <dbReference type="PROSITE" id="PS51046"/>
    </source>
</evidence>
<evidence type="ECO:0000313" key="5">
    <source>
        <dbReference type="RefSeq" id="XP_022336202.1"/>
    </source>
</evidence>
<dbReference type="PROSITE" id="PS51046">
    <property type="entry name" value="GON"/>
    <property type="match status" value="1"/>
</dbReference>
<keyword evidence="2" id="KW-0732">Signal</keyword>
<keyword evidence="1" id="KW-0479">Metal-binding</keyword>
<feature type="domain" description="GON" evidence="3">
    <location>
        <begin position="104"/>
        <end position="275"/>
    </location>
</feature>
<evidence type="ECO:0000256" key="2">
    <source>
        <dbReference type="SAM" id="SignalP"/>
    </source>
</evidence>
<accession>A0A8B8E6F7</accession>
<gene>
    <name evidence="5" type="primary">LOC111132669</name>
</gene>
<evidence type="ECO:0000313" key="4">
    <source>
        <dbReference type="Proteomes" id="UP000694844"/>
    </source>
</evidence>
<dbReference type="GeneID" id="111132669"/>
<dbReference type="OrthoDB" id="6113960at2759"/>
<dbReference type="KEGG" id="cvn:111132669"/>
<feature type="signal peptide" evidence="2">
    <location>
        <begin position="1"/>
        <end position="20"/>
    </location>
</feature>
<proteinExistence type="predicted"/>
<dbReference type="GO" id="GO:0008270">
    <property type="term" value="F:zinc ion binding"/>
    <property type="evidence" value="ECO:0007669"/>
    <property type="project" value="InterPro"/>
</dbReference>